<accession>A0A2P5HY41</accession>
<dbReference type="OrthoDB" id="2730545at2759"/>
<dbReference type="AlphaFoldDB" id="A0A2P5HY41"/>
<dbReference type="EMBL" id="MAVT02000524">
    <property type="protein sequence ID" value="POS75149.1"/>
    <property type="molecule type" value="Genomic_DNA"/>
</dbReference>
<dbReference type="InParanoid" id="A0A2P5HY41"/>
<comment type="caution">
    <text evidence="2">The sequence shown here is derived from an EMBL/GenBank/DDBJ whole genome shotgun (WGS) entry which is preliminary data.</text>
</comment>
<sequence>MFDSLHLLRQLCGKRKKDSTNNNIIDQGLNDAPMAPAVNTTTIPSRHQAYDVLYCAGIPSLIWGEDALEHLGVPTHTFCLYLMVPDHLLPQAIDHLMRAGYQKRQPPSELADIRQFSNIYSPPNPTPSQNTDDRFGNPDLDPEDSIDSSYPPVILLPAGEWYISLPETSTGIHDCYPTLPQMLISIISKWLVLEEQDSTLRLRLGVFIEYIYDYLDAVKQPGFEETLPQRLRLFHSKRLISLETDELGTYAYQKRLLEEMEASADGSSA</sequence>
<protein>
    <submittedName>
        <fullName evidence="2">Uncharacterized protein</fullName>
    </submittedName>
</protein>
<name>A0A2P5HY41_DIAHE</name>
<gene>
    <name evidence="2" type="ORF">DHEL01_v206464</name>
</gene>
<dbReference type="Proteomes" id="UP000094444">
    <property type="component" value="Unassembled WGS sequence"/>
</dbReference>
<organism evidence="2 3">
    <name type="scientific">Diaporthe helianthi</name>
    <dbReference type="NCBI Taxonomy" id="158607"/>
    <lineage>
        <taxon>Eukaryota</taxon>
        <taxon>Fungi</taxon>
        <taxon>Dikarya</taxon>
        <taxon>Ascomycota</taxon>
        <taxon>Pezizomycotina</taxon>
        <taxon>Sordariomycetes</taxon>
        <taxon>Sordariomycetidae</taxon>
        <taxon>Diaporthales</taxon>
        <taxon>Diaporthaceae</taxon>
        <taxon>Diaporthe</taxon>
    </lineage>
</organism>
<reference evidence="2" key="1">
    <citation type="submission" date="2017-09" db="EMBL/GenBank/DDBJ databases">
        <title>Polyketide synthases of a Diaporthe helianthi virulent isolate.</title>
        <authorList>
            <person name="Baroncelli R."/>
        </authorList>
    </citation>
    <scope>NUCLEOTIDE SEQUENCE [LARGE SCALE GENOMIC DNA]</scope>
    <source>
        <strain evidence="2">7/96</strain>
    </source>
</reference>
<feature type="region of interest" description="Disordered" evidence="1">
    <location>
        <begin position="117"/>
        <end position="145"/>
    </location>
</feature>
<evidence type="ECO:0000256" key="1">
    <source>
        <dbReference type="SAM" id="MobiDB-lite"/>
    </source>
</evidence>
<evidence type="ECO:0000313" key="3">
    <source>
        <dbReference type="Proteomes" id="UP000094444"/>
    </source>
</evidence>
<proteinExistence type="predicted"/>
<keyword evidence="3" id="KW-1185">Reference proteome</keyword>
<evidence type="ECO:0000313" key="2">
    <source>
        <dbReference type="EMBL" id="POS75149.1"/>
    </source>
</evidence>